<evidence type="ECO:0000313" key="2">
    <source>
        <dbReference type="Proteomes" id="UP000621560"/>
    </source>
</evidence>
<evidence type="ECO:0008006" key="3">
    <source>
        <dbReference type="Google" id="ProtNLM"/>
    </source>
</evidence>
<sequence length="147" mass="16962">MNPLSPSWRPYRRPMQLTLHPAITASLSIHELNGMCPSSSSRRVLVRSVGMEAAVFETSLSIPLGRPCKLRLEARLADTAFCFVGHVVWGRRYDNLYRYELQHGSNTERERSDRNRLAAALNGQLLKQLPQRHELHVLYWRAAKRRV</sequence>
<reference evidence="1" key="1">
    <citation type="submission" date="2020-09" db="EMBL/GenBank/DDBJ databases">
        <title>A novel bacterium of genus Paenibacillus, isolated from South China Sea.</title>
        <authorList>
            <person name="Huang H."/>
            <person name="Mo K."/>
            <person name="Hu Y."/>
        </authorList>
    </citation>
    <scope>NUCLEOTIDE SEQUENCE</scope>
    <source>
        <strain evidence="1">IB182496</strain>
    </source>
</reference>
<keyword evidence="2" id="KW-1185">Reference proteome</keyword>
<comment type="caution">
    <text evidence="1">The sequence shown here is derived from an EMBL/GenBank/DDBJ whole genome shotgun (WGS) entry which is preliminary data.</text>
</comment>
<accession>A0A927GUV6</accession>
<evidence type="ECO:0000313" key="1">
    <source>
        <dbReference type="EMBL" id="MBD2848565.1"/>
    </source>
</evidence>
<dbReference type="RefSeq" id="WP_190921660.1">
    <property type="nucleotide sequence ID" value="NZ_JACXIZ010000075.1"/>
</dbReference>
<dbReference type="EMBL" id="JACXIZ010000075">
    <property type="protein sequence ID" value="MBD2848565.1"/>
    <property type="molecule type" value="Genomic_DNA"/>
</dbReference>
<protein>
    <recommendedName>
        <fullName evidence="3">PilZ domain-containing protein</fullName>
    </recommendedName>
</protein>
<proteinExistence type="predicted"/>
<dbReference type="Proteomes" id="UP000621560">
    <property type="component" value="Unassembled WGS sequence"/>
</dbReference>
<name>A0A927GUV6_9BACL</name>
<organism evidence="1 2">
    <name type="scientific">Paenibacillus sabuli</name>
    <dbReference type="NCBI Taxonomy" id="2772509"/>
    <lineage>
        <taxon>Bacteria</taxon>
        <taxon>Bacillati</taxon>
        <taxon>Bacillota</taxon>
        <taxon>Bacilli</taxon>
        <taxon>Bacillales</taxon>
        <taxon>Paenibacillaceae</taxon>
        <taxon>Paenibacillus</taxon>
    </lineage>
</organism>
<gene>
    <name evidence="1" type="ORF">IDH44_25585</name>
</gene>
<dbReference type="AlphaFoldDB" id="A0A927GUV6"/>